<comment type="caution">
    <text evidence="2">The sequence shown here is derived from an EMBL/GenBank/DDBJ whole genome shotgun (WGS) entry which is preliminary data.</text>
</comment>
<evidence type="ECO:0008006" key="3">
    <source>
        <dbReference type="Google" id="ProtNLM"/>
    </source>
</evidence>
<reference evidence="2" key="1">
    <citation type="journal article" date="2020" name="mSystems">
        <title>Genome- and Community-Level Interaction Insights into Carbon Utilization and Element Cycling Functions of Hydrothermarchaeota in Hydrothermal Sediment.</title>
        <authorList>
            <person name="Zhou Z."/>
            <person name="Liu Y."/>
            <person name="Xu W."/>
            <person name="Pan J."/>
            <person name="Luo Z.H."/>
            <person name="Li M."/>
        </authorList>
    </citation>
    <scope>NUCLEOTIDE SEQUENCE [LARGE SCALE GENOMIC DNA]</scope>
    <source>
        <strain evidence="2">SpSt-86</strain>
    </source>
</reference>
<evidence type="ECO:0000313" key="2">
    <source>
        <dbReference type="EMBL" id="HGZ78758.1"/>
    </source>
</evidence>
<feature type="transmembrane region" description="Helical" evidence="1">
    <location>
        <begin position="54"/>
        <end position="71"/>
    </location>
</feature>
<evidence type="ECO:0000256" key="1">
    <source>
        <dbReference type="SAM" id="Phobius"/>
    </source>
</evidence>
<proteinExistence type="predicted"/>
<organism evidence="2">
    <name type="scientific">Pseudothermotoga hypogea</name>
    <dbReference type="NCBI Taxonomy" id="57487"/>
    <lineage>
        <taxon>Bacteria</taxon>
        <taxon>Thermotogati</taxon>
        <taxon>Thermotogota</taxon>
        <taxon>Thermotogae</taxon>
        <taxon>Thermotogales</taxon>
        <taxon>Thermotogaceae</taxon>
        <taxon>Pseudothermotoga</taxon>
    </lineage>
</organism>
<gene>
    <name evidence="2" type="ORF">ENW55_02085</name>
</gene>
<keyword evidence="1" id="KW-1133">Transmembrane helix</keyword>
<sequence length="189" mass="21980">MVGFSDKINDPMYENYRKKARKWSFLFAIILAVVAIVGFVVYGEISGQIKMPHSLFYGLGIGALFIVIALLQEVKRKTDTTWDGVVVDKKILQKTERVRYGNKVKTVPYTLYVIKVKRDDGKIFTHSVRENRSIFDYYQVGDRVRHHKGFSYYEKYDKSKDSKILCVACLTFNDIHDDFCKKCKVPLLK</sequence>
<feature type="transmembrane region" description="Helical" evidence="1">
    <location>
        <begin position="23"/>
        <end position="42"/>
    </location>
</feature>
<protein>
    <recommendedName>
        <fullName evidence="3">Zinc ribbon domain-containing protein</fullName>
    </recommendedName>
</protein>
<keyword evidence="1" id="KW-0472">Membrane</keyword>
<keyword evidence="1" id="KW-0812">Transmembrane</keyword>
<dbReference type="EMBL" id="DTKQ01000016">
    <property type="protein sequence ID" value="HGZ78758.1"/>
    <property type="molecule type" value="Genomic_DNA"/>
</dbReference>
<name>A0A832I7T5_9THEM</name>
<accession>A0A832I7T5</accession>
<dbReference type="AlphaFoldDB" id="A0A832I7T5"/>